<dbReference type="EMBL" id="JACHHU010000012">
    <property type="protein sequence ID" value="MBB6543260.1"/>
    <property type="molecule type" value="Genomic_DNA"/>
</dbReference>
<comment type="caution">
    <text evidence="2">The sequence shown here is derived from an EMBL/GenBank/DDBJ whole genome shotgun (WGS) entry which is preliminary data.</text>
</comment>
<feature type="signal peptide" evidence="1">
    <location>
        <begin position="1"/>
        <end position="19"/>
    </location>
</feature>
<dbReference type="RefSeq" id="WP_184424057.1">
    <property type="nucleotide sequence ID" value="NZ_AP027362.1"/>
</dbReference>
<proteinExistence type="predicted"/>
<feature type="chain" id="PRO_5030964504" description="DUF3833 domain-containing protein" evidence="1">
    <location>
        <begin position="20"/>
        <end position="184"/>
    </location>
</feature>
<dbReference type="InterPro" id="IPR024409">
    <property type="entry name" value="DUF3833"/>
</dbReference>
<gene>
    <name evidence="2" type="ORF">HNQ55_001768</name>
</gene>
<sequence length="184" mass="21081">MNKLAYTVCSLLLSFLLSGCSTELKDYEPIEKPFDIKEYFDGKVTAWGVVQNFSSKVQRRFCVEIIGTWEKNRGTLAEKFYFDDGEVSYRNWQLIKQANGNYTGTAEDVAGTAIGKHQGFAFQFQYDLLLTLDNNTYSVSMDDWMYQIDSLRVMNKTVMSKFGIEVAEITLFFDKTLPIKGCQP</sequence>
<reference evidence="2 3" key="1">
    <citation type="submission" date="2020-08" db="EMBL/GenBank/DDBJ databases">
        <title>Genomic Encyclopedia of Type Strains, Phase IV (KMG-IV): sequencing the most valuable type-strain genomes for metagenomic binning, comparative biology and taxonomic classification.</title>
        <authorList>
            <person name="Goeker M."/>
        </authorList>
    </citation>
    <scope>NUCLEOTIDE SEQUENCE [LARGE SCALE GENOMIC DNA]</scope>
    <source>
        <strain evidence="2 3">DSM 26287</strain>
    </source>
</reference>
<evidence type="ECO:0008006" key="4">
    <source>
        <dbReference type="Google" id="ProtNLM"/>
    </source>
</evidence>
<dbReference type="PROSITE" id="PS51257">
    <property type="entry name" value="PROKAR_LIPOPROTEIN"/>
    <property type="match status" value="1"/>
</dbReference>
<dbReference type="AlphaFoldDB" id="A0A7X0NH46"/>
<name>A0A7X0NH46_9GAMM</name>
<organism evidence="2 3">
    <name type="scientific">Thalassotalea piscium</name>
    <dbReference type="NCBI Taxonomy" id="1230533"/>
    <lineage>
        <taxon>Bacteria</taxon>
        <taxon>Pseudomonadati</taxon>
        <taxon>Pseudomonadota</taxon>
        <taxon>Gammaproteobacteria</taxon>
        <taxon>Alteromonadales</taxon>
        <taxon>Colwelliaceae</taxon>
        <taxon>Thalassotalea</taxon>
    </lineage>
</organism>
<accession>A0A7X0NH46</accession>
<dbReference type="Pfam" id="PF12915">
    <property type="entry name" value="DUF3833"/>
    <property type="match status" value="1"/>
</dbReference>
<keyword evidence="1" id="KW-0732">Signal</keyword>
<evidence type="ECO:0000256" key="1">
    <source>
        <dbReference type="SAM" id="SignalP"/>
    </source>
</evidence>
<protein>
    <recommendedName>
        <fullName evidence="4">DUF3833 domain-containing protein</fullName>
    </recommendedName>
</protein>
<evidence type="ECO:0000313" key="2">
    <source>
        <dbReference type="EMBL" id="MBB6543260.1"/>
    </source>
</evidence>
<evidence type="ECO:0000313" key="3">
    <source>
        <dbReference type="Proteomes" id="UP000537141"/>
    </source>
</evidence>
<keyword evidence="3" id="KW-1185">Reference proteome</keyword>
<dbReference type="Proteomes" id="UP000537141">
    <property type="component" value="Unassembled WGS sequence"/>
</dbReference>